<evidence type="ECO:0000313" key="3">
    <source>
        <dbReference type="Proteomes" id="UP001266305"/>
    </source>
</evidence>
<dbReference type="Proteomes" id="UP001266305">
    <property type="component" value="Unassembled WGS sequence"/>
</dbReference>
<keyword evidence="3" id="KW-1185">Reference proteome</keyword>
<evidence type="ECO:0000313" key="2">
    <source>
        <dbReference type="EMBL" id="KAK2117061.1"/>
    </source>
</evidence>
<sequence length="96" mass="10374">MFSDTDFGQLSPRNSNQGTAPALDGRRDRLEASVWSSSVDGPASSGDAAPSSCQTFSDSLDRRFQHSKGATPHGGERRSFRRLLSDLRILFGNSGQ</sequence>
<comment type="caution">
    <text evidence="2">The sequence shown here is derived from an EMBL/GenBank/DDBJ whole genome shotgun (WGS) entry which is preliminary data.</text>
</comment>
<feature type="compositionally biased region" description="Polar residues" evidence="1">
    <location>
        <begin position="1"/>
        <end position="19"/>
    </location>
</feature>
<name>A0ABQ9W5Z7_SAGOE</name>
<protein>
    <submittedName>
        <fullName evidence="2">Uncharacterized protein</fullName>
    </submittedName>
</protein>
<reference evidence="2 3" key="1">
    <citation type="submission" date="2023-05" db="EMBL/GenBank/DDBJ databases">
        <title>B98-5 Cell Line De Novo Hybrid Assembly: An Optical Mapping Approach.</title>
        <authorList>
            <person name="Kananen K."/>
            <person name="Auerbach J.A."/>
            <person name="Kautto E."/>
            <person name="Blachly J.S."/>
        </authorList>
    </citation>
    <scope>NUCLEOTIDE SEQUENCE [LARGE SCALE GENOMIC DNA]</scope>
    <source>
        <strain evidence="2">B95-8</strain>
        <tissue evidence="2">Cell line</tissue>
    </source>
</reference>
<gene>
    <name evidence="2" type="ORF">P7K49_003947</name>
</gene>
<feature type="compositionally biased region" description="Low complexity" evidence="1">
    <location>
        <begin position="40"/>
        <end position="52"/>
    </location>
</feature>
<evidence type="ECO:0000256" key="1">
    <source>
        <dbReference type="SAM" id="MobiDB-lite"/>
    </source>
</evidence>
<accession>A0ABQ9W5Z7</accession>
<proteinExistence type="predicted"/>
<organism evidence="2 3">
    <name type="scientific">Saguinus oedipus</name>
    <name type="common">Cotton-top tamarin</name>
    <name type="synonym">Oedipomidas oedipus</name>
    <dbReference type="NCBI Taxonomy" id="9490"/>
    <lineage>
        <taxon>Eukaryota</taxon>
        <taxon>Metazoa</taxon>
        <taxon>Chordata</taxon>
        <taxon>Craniata</taxon>
        <taxon>Vertebrata</taxon>
        <taxon>Euteleostomi</taxon>
        <taxon>Mammalia</taxon>
        <taxon>Eutheria</taxon>
        <taxon>Euarchontoglires</taxon>
        <taxon>Primates</taxon>
        <taxon>Haplorrhini</taxon>
        <taxon>Platyrrhini</taxon>
        <taxon>Cebidae</taxon>
        <taxon>Callitrichinae</taxon>
        <taxon>Saguinus</taxon>
    </lineage>
</organism>
<dbReference type="EMBL" id="JASSZA010000002">
    <property type="protein sequence ID" value="KAK2117061.1"/>
    <property type="molecule type" value="Genomic_DNA"/>
</dbReference>
<feature type="region of interest" description="Disordered" evidence="1">
    <location>
        <begin position="1"/>
        <end position="55"/>
    </location>
</feature>